<comment type="caution">
    <text evidence="2">The sequence shown here is derived from an EMBL/GenBank/DDBJ whole genome shotgun (WGS) entry which is preliminary data.</text>
</comment>
<keyword evidence="1" id="KW-1133">Transmembrane helix</keyword>
<proteinExistence type="predicted"/>
<evidence type="ECO:0008006" key="4">
    <source>
        <dbReference type="Google" id="ProtNLM"/>
    </source>
</evidence>
<accession>A0ABT7LTR2</accession>
<name>A0ABT7LTR2_9STRE</name>
<evidence type="ECO:0000313" key="3">
    <source>
        <dbReference type="Proteomes" id="UP001529255"/>
    </source>
</evidence>
<dbReference type="RefSeq" id="WP_285956141.1">
    <property type="nucleotide sequence ID" value="NZ_JASUZV010000010.1"/>
</dbReference>
<dbReference type="Proteomes" id="UP001529255">
    <property type="component" value="Unassembled WGS sequence"/>
</dbReference>
<gene>
    <name evidence="2" type="ORF">QRD39_07740</name>
</gene>
<keyword evidence="1" id="KW-0472">Membrane</keyword>
<dbReference type="EMBL" id="JASUZV010000010">
    <property type="protein sequence ID" value="MDL5043995.1"/>
    <property type="molecule type" value="Genomic_DNA"/>
</dbReference>
<feature type="transmembrane region" description="Helical" evidence="1">
    <location>
        <begin position="127"/>
        <end position="143"/>
    </location>
</feature>
<keyword evidence="3" id="KW-1185">Reference proteome</keyword>
<feature type="transmembrane region" description="Helical" evidence="1">
    <location>
        <begin position="188"/>
        <end position="209"/>
    </location>
</feature>
<reference evidence="2 3" key="1">
    <citation type="submission" date="2023-06" db="EMBL/GenBank/DDBJ databases">
        <title>A potential novel species of Streptococcus isolated from human milk sample.</title>
        <authorList>
            <person name="Nguyen H.V."/>
            <person name="Trinh A.T.V."/>
            <person name="Hoang A.T.L."/>
            <person name="Bui L.N.H."/>
            <person name="Tran Q.T.L."/>
            <person name="Trinh T."/>
        </authorList>
    </citation>
    <scope>NUCLEOTIDE SEQUENCE [LARGE SCALE GENOMIC DNA]</scope>
    <source>
        <strain evidence="2 3">VTCC 12812</strain>
    </source>
</reference>
<sequence>MNLQLWTMVTLENSLIQIISFHITWFIYKKLTGSSLAYWKVLLLSLLGIIVSLGKGDGFYYQVIIFLGLALKERRKHRLTLWASLFFGAFSVIFTDLFATFTPFYVFNNLFVNMTLGEIQENFLLELLSYVMIYPFFLYINYLSSSDIDKVKELIYSRGRERLLIAVDLTFAVYIFCSTFLMSTGGNVGKPIFFAMAVYLLMVITLNRYSHKFVRERSQEAVDTYVYNLKVYNQHIEALFTKVKPTQQDFENLLIALETPLAKNQLSEVLAVYHEHLNHLRLDDLDLNDKLAPLFEIPYPELRSWIVNQIIPLEQKGIMVRLDVNVVDYPKHLNIAVLITVLERCINLAEKLCVEEPETDIGFLIQQNEDGNLCFVIENTNQEATPELDGRLAISRDLAQFCWSNGIGLTNKKELFKTYQIVTVGL</sequence>
<feature type="transmembrane region" description="Helical" evidence="1">
    <location>
        <begin position="81"/>
        <end position="107"/>
    </location>
</feature>
<keyword evidence="1" id="KW-0812">Transmembrane</keyword>
<protein>
    <recommendedName>
        <fullName evidence="4">Sensor histidine kinase</fullName>
    </recommendedName>
</protein>
<evidence type="ECO:0000313" key="2">
    <source>
        <dbReference type="EMBL" id="MDL5043995.1"/>
    </source>
</evidence>
<evidence type="ECO:0000256" key="1">
    <source>
        <dbReference type="SAM" id="Phobius"/>
    </source>
</evidence>
<organism evidence="2 3">
    <name type="scientific">Streptococcus raffinosi</name>
    <dbReference type="NCBI Taxonomy" id="3053355"/>
    <lineage>
        <taxon>Bacteria</taxon>
        <taxon>Bacillati</taxon>
        <taxon>Bacillota</taxon>
        <taxon>Bacilli</taxon>
        <taxon>Lactobacillales</taxon>
        <taxon>Streptococcaceae</taxon>
        <taxon>Streptococcus</taxon>
    </lineage>
</organism>
<feature type="transmembrane region" description="Helical" evidence="1">
    <location>
        <begin position="163"/>
        <end position="182"/>
    </location>
</feature>
<feature type="transmembrane region" description="Helical" evidence="1">
    <location>
        <begin position="6"/>
        <end position="28"/>
    </location>
</feature>